<dbReference type="EnsemblPlants" id="MELO3C032976.2.1">
    <property type="protein sequence ID" value="MELO3C032976.2.1"/>
    <property type="gene ID" value="MELO3C032976.2"/>
</dbReference>
<accession>A0A1S3C297</accession>
<protein>
    <submittedName>
        <fullName evidence="1">Uncharacterized protein</fullName>
    </submittedName>
</protein>
<dbReference type="AlphaFoldDB" id="A0A1S3C297"/>
<evidence type="ECO:0000313" key="1">
    <source>
        <dbReference type="EnsemblPlants" id="MELO3C032976.2.1"/>
    </source>
</evidence>
<dbReference type="Gramene" id="MELO3C032976.2.1">
    <property type="protein sequence ID" value="MELO3C032976.2.1"/>
    <property type="gene ID" value="MELO3C032976.2"/>
</dbReference>
<organism evidence="1">
    <name type="scientific">Cucumis melo</name>
    <name type="common">Muskmelon</name>
    <dbReference type="NCBI Taxonomy" id="3656"/>
    <lineage>
        <taxon>Eukaryota</taxon>
        <taxon>Viridiplantae</taxon>
        <taxon>Streptophyta</taxon>
        <taxon>Embryophyta</taxon>
        <taxon>Tracheophyta</taxon>
        <taxon>Spermatophyta</taxon>
        <taxon>Magnoliopsida</taxon>
        <taxon>eudicotyledons</taxon>
        <taxon>Gunneridae</taxon>
        <taxon>Pentapetalae</taxon>
        <taxon>rosids</taxon>
        <taxon>fabids</taxon>
        <taxon>Cucurbitales</taxon>
        <taxon>Cucurbitaceae</taxon>
        <taxon>Benincaseae</taxon>
        <taxon>Cucumis</taxon>
    </lineage>
</organism>
<name>A0A1S3C297_CUCME</name>
<gene>
    <name evidence="1" type="primary">103495835</name>
</gene>
<sequence length="115" mass="13960">MSAPQKEIKSLKFQCHEGNLRNSKVFSESRIVEYDFKERLISPKKHEIVKKHAHHLCRSTRLSYTLVRTKNLKRKTLRRRRMKKSLIGLARGLVRPRMIRLSWLIWILLCWMSFW</sequence>
<proteinExistence type="predicted"/>
<reference evidence="1" key="1">
    <citation type="submission" date="2023-03" db="UniProtKB">
        <authorList>
            <consortium name="EnsemblPlants"/>
        </authorList>
    </citation>
    <scope>IDENTIFICATION</scope>
</reference>